<proteinExistence type="predicted"/>
<dbReference type="Proteomes" id="UP001147733">
    <property type="component" value="Unassembled WGS sequence"/>
</dbReference>
<evidence type="ECO:0000313" key="1">
    <source>
        <dbReference type="EMBL" id="KAJ5234261.1"/>
    </source>
</evidence>
<name>A0A9W9TPK3_PENCI</name>
<dbReference type="Gene3D" id="3.30.559.10">
    <property type="entry name" value="Chloramphenicol acetyltransferase-like domain"/>
    <property type="match status" value="1"/>
</dbReference>
<dbReference type="InterPro" id="IPR023213">
    <property type="entry name" value="CAT-like_dom_sf"/>
</dbReference>
<comment type="caution">
    <text evidence="1">The sequence shown here is derived from an EMBL/GenBank/DDBJ whole genome shotgun (WGS) entry which is preliminary data.</text>
</comment>
<reference evidence="1" key="1">
    <citation type="submission" date="2022-11" db="EMBL/GenBank/DDBJ databases">
        <authorList>
            <person name="Petersen C."/>
        </authorList>
    </citation>
    <scope>NUCLEOTIDE SEQUENCE</scope>
    <source>
        <strain evidence="1">IBT 23319</strain>
    </source>
</reference>
<accession>A0A9W9TPK3</accession>
<keyword evidence="2" id="KW-1185">Reference proteome</keyword>
<evidence type="ECO:0000313" key="2">
    <source>
        <dbReference type="Proteomes" id="UP001147733"/>
    </source>
</evidence>
<dbReference type="RefSeq" id="XP_056501761.1">
    <property type="nucleotide sequence ID" value="XM_056642349.1"/>
</dbReference>
<dbReference type="EMBL" id="JAPQKT010000003">
    <property type="protein sequence ID" value="KAJ5234261.1"/>
    <property type="molecule type" value="Genomic_DNA"/>
</dbReference>
<gene>
    <name evidence="1" type="ORF">N7469_003429</name>
</gene>
<dbReference type="GeneID" id="81381516"/>
<reference evidence="1" key="2">
    <citation type="journal article" date="2023" name="IMA Fungus">
        <title>Comparative genomic study of the Penicillium genus elucidates a diverse pangenome and 15 lateral gene transfer events.</title>
        <authorList>
            <person name="Petersen C."/>
            <person name="Sorensen T."/>
            <person name="Nielsen M.R."/>
            <person name="Sondergaard T.E."/>
            <person name="Sorensen J.L."/>
            <person name="Fitzpatrick D.A."/>
            <person name="Frisvad J.C."/>
            <person name="Nielsen K.L."/>
        </authorList>
    </citation>
    <scope>NUCLEOTIDE SEQUENCE</scope>
    <source>
        <strain evidence="1">IBT 23319</strain>
    </source>
</reference>
<protein>
    <submittedName>
        <fullName evidence="1">Uncharacterized protein</fullName>
    </submittedName>
</protein>
<organism evidence="1 2">
    <name type="scientific">Penicillium citrinum</name>
    <dbReference type="NCBI Taxonomy" id="5077"/>
    <lineage>
        <taxon>Eukaryota</taxon>
        <taxon>Fungi</taxon>
        <taxon>Dikarya</taxon>
        <taxon>Ascomycota</taxon>
        <taxon>Pezizomycotina</taxon>
        <taxon>Eurotiomycetes</taxon>
        <taxon>Eurotiomycetidae</taxon>
        <taxon>Eurotiales</taxon>
        <taxon>Aspergillaceae</taxon>
        <taxon>Penicillium</taxon>
    </lineage>
</organism>
<sequence length="218" mass="24806">MAHGSSTYDALSAFMWCALSRIRALMFIPDLLAPLWCPKARWHFRRPYENVSVAAASTVVDAISESPRWKLAYYIQQLTNTLDESLNKFAKVRDKAALGIRVETCLPLLILQTDTRNTNKTVADIGFVRPVTYRVLGDCPCNCIIVLYPRHASSSSSNEGLEISVTYEKAMKYFIRYPEWGRYFEYLGVDSSDPKDQRIIDLITDDLPHPQAISMETL</sequence>
<dbReference type="OrthoDB" id="671439at2759"/>
<dbReference type="AlphaFoldDB" id="A0A9W9TPK3"/>